<reference evidence="1" key="1">
    <citation type="submission" date="2019-07" db="EMBL/GenBank/DDBJ databases">
        <title>Genomic Encyclopedia of Type Strains, Phase IV (KMG-IV): sequencing the most valuable type-strain genomes for metagenomic binning, comparative biology and taxonomic classification.</title>
        <authorList>
            <person name="Goeker M."/>
        </authorList>
    </citation>
    <scope>NUCLEOTIDE SEQUENCE</scope>
    <source>
        <strain evidence="1">DSM 44596</strain>
    </source>
</reference>
<sequence length="70" mass="7463">MDGNSFAAAVIIAFNALSLAGVVICARRSYRRHRRVPRAFGAAIAGAFIVPLLLVFCVALAQPRGAIRTH</sequence>
<gene>
    <name evidence="1" type="ORF">FNL38_11155</name>
</gene>
<dbReference type="EMBL" id="VNIQ01000011">
    <property type="protein sequence ID" value="TYQ00841.1"/>
    <property type="molecule type" value="Genomic_DNA"/>
</dbReference>
<dbReference type="AlphaFoldDB" id="A0A652YHX4"/>
<protein>
    <submittedName>
        <fullName evidence="1">Uncharacterized protein</fullName>
    </submittedName>
</protein>
<comment type="caution">
    <text evidence="1">The sequence shown here is derived from an EMBL/GenBank/DDBJ whole genome shotgun (WGS) entry which is preliminary data.</text>
</comment>
<name>A0A652YHX4_NOCGL</name>
<accession>A0A652YHX4</accession>
<evidence type="ECO:0000313" key="1">
    <source>
        <dbReference type="EMBL" id="TYQ00841.1"/>
    </source>
</evidence>
<proteinExistence type="predicted"/>
<organism evidence="1">
    <name type="scientific">Nocardia globerula</name>
    <dbReference type="NCBI Taxonomy" id="1818"/>
    <lineage>
        <taxon>Bacteria</taxon>
        <taxon>Bacillati</taxon>
        <taxon>Actinomycetota</taxon>
        <taxon>Actinomycetes</taxon>
        <taxon>Mycobacteriales</taxon>
        <taxon>Nocardiaceae</taxon>
        <taxon>Nocardia</taxon>
    </lineage>
</organism>